<comment type="caution">
    <text evidence="1">The sequence shown here is derived from an EMBL/GenBank/DDBJ whole genome shotgun (WGS) entry which is preliminary data.</text>
</comment>
<name>A0A5C8KX19_9GAMM</name>
<accession>A0A5C8KX19</accession>
<dbReference type="EMBL" id="VRTS01000002">
    <property type="protein sequence ID" value="TXK64909.1"/>
    <property type="molecule type" value="Genomic_DNA"/>
</dbReference>
<dbReference type="OrthoDB" id="9791101at2"/>
<reference evidence="1 2" key="1">
    <citation type="submission" date="2019-08" db="EMBL/GenBank/DDBJ databases">
        <authorList>
            <person name="Karlyshev A.V."/>
        </authorList>
    </citation>
    <scope>NUCLEOTIDE SEQUENCE [LARGE SCALE GENOMIC DNA]</scope>
    <source>
        <strain evidence="1 2">Alg18-2.2</strain>
    </source>
</reference>
<dbReference type="AlphaFoldDB" id="A0A5C8KX19"/>
<protein>
    <submittedName>
        <fullName evidence="1">Transposase</fullName>
    </submittedName>
</protein>
<sequence>MALYRVSLPFAERLDPLQGRRGFVLSRALSDRRVWVNSRLLAWVLLPDGWQGLVQSGALDSPDIRLNRVREAGERAWAQLGGQGGLWAFGGHLTQLAGVNTPREAGRELVLAPVRCGLARRIADYPFWDAVWLDAPTTLPAHTSSASTT</sequence>
<proteinExistence type="predicted"/>
<evidence type="ECO:0000313" key="2">
    <source>
        <dbReference type="Proteomes" id="UP000321248"/>
    </source>
</evidence>
<keyword evidence="2" id="KW-1185">Reference proteome</keyword>
<organism evidence="1 2">
    <name type="scientific">Alkalisalibacterium limincola</name>
    <dbReference type="NCBI Taxonomy" id="2699169"/>
    <lineage>
        <taxon>Bacteria</taxon>
        <taxon>Pseudomonadati</taxon>
        <taxon>Pseudomonadota</taxon>
        <taxon>Gammaproteobacteria</taxon>
        <taxon>Lysobacterales</taxon>
        <taxon>Lysobacteraceae</taxon>
        <taxon>Alkalisalibacterium</taxon>
    </lineage>
</organism>
<evidence type="ECO:0000313" key="1">
    <source>
        <dbReference type="EMBL" id="TXK64909.1"/>
    </source>
</evidence>
<gene>
    <name evidence="1" type="ORF">FU658_03535</name>
</gene>
<dbReference type="RefSeq" id="WP_147890829.1">
    <property type="nucleotide sequence ID" value="NZ_VRTS01000002.1"/>
</dbReference>
<dbReference type="Proteomes" id="UP000321248">
    <property type="component" value="Unassembled WGS sequence"/>
</dbReference>